<evidence type="ECO:0000256" key="4">
    <source>
        <dbReference type="ARBA" id="ARBA00023157"/>
    </source>
</evidence>
<dbReference type="PANTHER" id="PTHR46513:SF13">
    <property type="entry name" value="EGF-LIKE DOMAIN-CONTAINING PROTEIN"/>
    <property type="match status" value="1"/>
</dbReference>
<dbReference type="InterPro" id="IPR011042">
    <property type="entry name" value="6-blade_b-propeller_TolB-like"/>
</dbReference>
<dbReference type="FunFam" id="2.120.10.30:FF:000241">
    <property type="entry name" value="Low-density lipoprotein receptor-related protein 6"/>
    <property type="match status" value="1"/>
</dbReference>
<evidence type="ECO:0000256" key="7">
    <source>
        <dbReference type="SAM" id="SignalP"/>
    </source>
</evidence>
<dbReference type="Pfam" id="PF00058">
    <property type="entry name" value="Ldl_recept_b"/>
    <property type="match status" value="2"/>
</dbReference>
<comment type="caution">
    <text evidence="8">The sequence shown here is derived from an EMBL/GenBank/DDBJ whole genome shotgun (WGS) entry which is preliminary data.</text>
</comment>
<evidence type="ECO:0000313" key="8">
    <source>
        <dbReference type="EMBL" id="KAG8174493.1"/>
    </source>
</evidence>
<feature type="repeat" description="LDL-receptor class B" evidence="6">
    <location>
        <begin position="107"/>
        <end position="150"/>
    </location>
</feature>
<evidence type="ECO:0000256" key="6">
    <source>
        <dbReference type="PROSITE-ProRule" id="PRU00461"/>
    </source>
</evidence>
<dbReference type="EMBL" id="JAFNEN010001201">
    <property type="protein sequence ID" value="KAG8174493.1"/>
    <property type="molecule type" value="Genomic_DNA"/>
</dbReference>
<feature type="chain" id="PRO_5043809444" evidence="7">
    <location>
        <begin position="26"/>
        <end position="295"/>
    </location>
</feature>
<keyword evidence="5" id="KW-0325">Glycoprotein</keyword>
<keyword evidence="4" id="KW-1015">Disulfide bond</keyword>
<feature type="signal peptide" evidence="7">
    <location>
        <begin position="1"/>
        <end position="25"/>
    </location>
</feature>
<dbReference type="SMART" id="SM00135">
    <property type="entry name" value="LY"/>
    <property type="match status" value="3"/>
</dbReference>
<dbReference type="InterPro" id="IPR000033">
    <property type="entry name" value="LDLR_classB_rpt"/>
</dbReference>
<dbReference type="Proteomes" id="UP000827092">
    <property type="component" value="Unassembled WGS sequence"/>
</dbReference>
<keyword evidence="3" id="KW-0677">Repeat</keyword>
<keyword evidence="1" id="KW-0245">EGF-like domain</keyword>
<gene>
    <name evidence="8" type="ORF">JTE90_006651</name>
</gene>
<proteinExistence type="predicted"/>
<feature type="repeat" description="LDL-receptor class B" evidence="6">
    <location>
        <begin position="195"/>
        <end position="238"/>
    </location>
</feature>
<dbReference type="Gene3D" id="2.120.10.30">
    <property type="entry name" value="TolB, C-terminal domain"/>
    <property type="match status" value="1"/>
</dbReference>
<evidence type="ECO:0000256" key="2">
    <source>
        <dbReference type="ARBA" id="ARBA00022729"/>
    </source>
</evidence>
<evidence type="ECO:0000256" key="1">
    <source>
        <dbReference type="ARBA" id="ARBA00022536"/>
    </source>
</evidence>
<dbReference type="InterPro" id="IPR050778">
    <property type="entry name" value="Cueball_EGF_LRP_Nidogen"/>
</dbReference>
<keyword evidence="2 7" id="KW-0732">Signal</keyword>
<dbReference type="GO" id="GO:0017147">
    <property type="term" value="F:Wnt-protein binding"/>
    <property type="evidence" value="ECO:0007669"/>
    <property type="project" value="TreeGrafter"/>
</dbReference>
<evidence type="ECO:0000313" key="9">
    <source>
        <dbReference type="Proteomes" id="UP000827092"/>
    </source>
</evidence>
<feature type="repeat" description="LDL-receptor class B" evidence="6">
    <location>
        <begin position="151"/>
        <end position="194"/>
    </location>
</feature>
<dbReference type="SUPFAM" id="SSF63825">
    <property type="entry name" value="YWTD domain"/>
    <property type="match status" value="1"/>
</dbReference>
<dbReference type="GO" id="GO:0060070">
    <property type="term" value="P:canonical Wnt signaling pathway"/>
    <property type="evidence" value="ECO:0007669"/>
    <property type="project" value="TreeGrafter"/>
</dbReference>
<organism evidence="8 9">
    <name type="scientific">Oedothorax gibbosus</name>
    <dbReference type="NCBI Taxonomy" id="931172"/>
    <lineage>
        <taxon>Eukaryota</taxon>
        <taxon>Metazoa</taxon>
        <taxon>Ecdysozoa</taxon>
        <taxon>Arthropoda</taxon>
        <taxon>Chelicerata</taxon>
        <taxon>Arachnida</taxon>
        <taxon>Araneae</taxon>
        <taxon>Araneomorphae</taxon>
        <taxon>Entelegynae</taxon>
        <taxon>Araneoidea</taxon>
        <taxon>Linyphiidae</taxon>
        <taxon>Erigoninae</taxon>
        <taxon>Oedothorax</taxon>
    </lineage>
</organism>
<evidence type="ECO:0000256" key="3">
    <source>
        <dbReference type="ARBA" id="ARBA00022737"/>
    </source>
</evidence>
<reference evidence="8 9" key="1">
    <citation type="journal article" date="2022" name="Nat. Ecol. Evol.">
        <title>A masculinizing supergene underlies an exaggerated male reproductive morph in a spider.</title>
        <authorList>
            <person name="Hendrickx F."/>
            <person name="De Corte Z."/>
            <person name="Sonet G."/>
            <person name="Van Belleghem S.M."/>
            <person name="Kostlbacher S."/>
            <person name="Vangestel C."/>
        </authorList>
    </citation>
    <scope>NUCLEOTIDE SEQUENCE [LARGE SCALE GENOMIC DNA]</scope>
    <source>
        <strain evidence="8">W744_W776</strain>
    </source>
</reference>
<protein>
    <submittedName>
        <fullName evidence="8">Uncharacterized protein</fullName>
    </submittedName>
</protein>
<dbReference type="PROSITE" id="PS51120">
    <property type="entry name" value="LDLRB"/>
    <property type="match status" value="3"/>
</dbReference>
<accession>A0AAV6TSB3</accession>
<dbReference type="AlphaFoldDB" id="A0AAV6TSB3"/>
<dbReference type="GO" id="GO:0042813">
    <property type="term" value="F:Wnt receptor activity"/>
    <property type="evidence" value="ECO:0007669"/>
    <property type="project" value="TreeGrafter"/>
</dbReference>
<dbReference type="PANTHER" id="PTHR46513">
    <property type="entry name" value="VITELLOGENIN RECEPTOR-LIKE PROTEIN-RELATED-RELATED"/>
    <property type="match status" value="1"/>
</dbReference>
<evidence type="ECO:0000256" key="5">
    <source>
        <dbReference type="ARBA" id="ARBA00023180"/>
    </source>
</evidence>
<dbReference type="GO" id="GO:0005886">
    <property type="term" value="C:plasma membrane"/>
    <property type="evidence" value="ECO:0007669"/>
    <property type="project" value="TreeGrafter"/>
</dbReference>
<name>A0AAV6TSB3_9ARAC</name>
<keyword evidence="9" id="KW-1185">Reference proteome</keyword>
<sequence length="295" mass="34023">MAIPLRYFPDIFFICFFFLFPVNLAADNSASLLYCNYQQLCMYNLHTQKDGVVVNDLSDCYAVDYHFEKSIVFWSTEKKIYRSQNGTKTAVVESVESFGIAVDWLSDLVYWTNIQEKSVEVAKLDGSERRTVIKREEGAELKIIVLHPVEGILFWTDVGSSKKIERCDVDGTNRIVIASESLRHPEGLSIDIYGRTIYWLDRELQNLNKAKFDGTQRRVIYSSGEPLHSYFLDVDHHYLYWASGEIVSAIKKENGSDLVKIRTASRYYRGMKVFSHSKQPTRATSNVNLRKSLYT</sequence>